<evidence type="ECO:0000259" key="1">
    <source>
        <dbReference type="Pfam" id="PF24674"/>
    </source>
</evidence>
<feature type="domain" description="SNTX MACPF/CDC-like" evidence="1">
    <location>
        <begin position="62"/>
        <end position="311"/>
    </location>
</feature>
<dbReference type="PhylomeDB" id="T1IWT2"/>
<dbReference type="STRING" id="126957.T1IWT2"/>
<dbReference type="PANTHER" id="PTHR32046">
    <property type="entry name" value="G DOMAIN-CONTAINING PROTEIN"/>
    <property type="match status" value="1"/>
</dbReference>
<dbReference type="eggNOG" id="ENOG502QQZ0">
    <property type="taxonomic scope" value="Eukaryota"/>
</dbReference>
<dbReference type="InterPro" id="IPR027417">
    <property type="entry name" value="P-loop_NTPase"/>
</dbReference>
<dbReference type="EnsemblMetazoa" id="SMAR005658-RA">
    <property type="protein sequence ID" value="SMAR005658-PA"/>
    <property type="gene ID" value="SMAR005658"/>
</dbReference>
<sequence>MLFLKVATNIYSDSRRESLKTKRGLNTRAKVKPDEQMSLNEFRDVSLSTVFTFSEFSKMSVKRNALGRVAAIGDLYNVRTDTFVGFSIFNGPIPETAIEITRNSYENIDFIHIETVLEKFEKLNVVPELRASILANLVTLDGHAKYLETKRKSKKCCKSFIYSIYTQMEKFNFDEDNDFHDFISIGASGLKLATHFVAGVKWGAKTVISMEKDESDGEDDDLTMQLSELVAAICKMKEGVEKDILDDNHKVQLFSDVLPATRELMSINDAEKMLKEIPLRVKEANKGKGKPISYILLPICELKKYFKVQVELNKTETLDESFVVNFTKLVDEINEVKEEVESVICEFNDHSYCVPVETVRKASQLKTDFEKQEFDLMTKFTDTILSIRSGELDSERAALKYNEFNYGPLLQVIKAEVMRYYEVFERINLVTDLRFEGVIYIGIDDKPSGFDELEYLSTTNDVLILYLPEIEENSQTVLWDRNKNYFFKILQLHSSSIELSSFGAVDLSVRPDLAIAKSADKTLAVNVGHICLLKDGHFVDYDVYGSHLREKEKEICYTKTFGKYEASRKPLNRIKLQLQCPGSVSMYNVQCEITIHKWHCLFCKEELDWGFDEYFYCLCGRALASKYFFLCCDENHKGGYVRFRKKDDIKYLLSAMPPLNELNVLIMGETGVGKTTWINSFLNYLTFSSLEEASNSKHVSVSSTKFQVTDENNVFRTIRFGEDKNEVLQLGQSATQDVRAHIFPIGSTLLRIIDTPGIGDVRGVEQDKKNLQKFFSYLSNIKFLNGICIFLKPNESRLNVYFEFCIKELLTHLHQNAIKNIVFCFTHSKGTSFKPGNTRTPLTELLCKNNIDLELNTDTMYCLDNEGFRYLCAATQGVEFTDSLKKSFAESWNVSVKETNRLISYIKTLEPHLINDTISLNDIKKNIVCLTKPIADISKNIQTNLATINLKQEILSSCEDTEHDLLQMLYVNIIKLEPEPLKHPRTVCGSCVQYHPAADGSVGGVEYIKHCHPHCHLTGVAENIVGDARLQKCTAMNGTLNCTNCGCCWDQHLHITYVQIPTVTKVTVENVALKIKNKEKEYEQKKILQVSAKLGEYLTKNAILPYNDVLVSYINHLIDKEKQKVNICGNDNILKRLDELRRILLNELYALKRNGWQLRSAIEQASVSGSESRLKDYDTVHGDGFEASDRFESCAQAGYAATSNSNKDRERNVNHCKRKLGCSLTMELGEANGAHDQQMKCQEK</sequence>
<evidence type="ECO:0000259" key="2">
    <source>
        <dbReference type="Pfam" id="PF26633"/>
    </source>
</evidence>
<dbReference type="InterPro" id="IPR056072">
    <property type="entry name" value="SNTX_MACPF/CDC-like_dom"/>
</dbReference>
<dbReference type="HOGENOM" id="CLU_008351_0_0_1"/>
<dbReference type="EMBL" id="JH431629">
    <property type="status" value="NOT_ANNOTATED_CDS"/>
    <property type="molecule type" value="Genomic_DNA"/>
</dbReference>
<evidence type="ECO:0000313" key="3">
    <source>
        <dbReference type="EnsemblMetazoa" id="SMAR005658-PA"/>
    </source>
</evidence>
<accession>T1IWT2</accession>
<feature type="domain" description="DUF8206" evidence="2">
    <location>
        <begin position="981"/>
        <end position="1057"/>
    </location>
</feature>
<evidence type="ECO:0000313" key="4">
    <source>
        <dbReference type="Proteomes" id="UP000014500"/>
    </source>
</evidence>
<dbReference type="Gene3D" id="3.40.50.300">
    <property type="entry name" value="P-loop containing nucleotide triphosphate hydrolases"/>
    <property type="match status" value="1"/>
</dbReference>
<dbReference type="Proteomes" id="UP000014500">
    <property type="component" value="Unassembled WGS sequence"/>
</dbReference>
<name>T1IWT2_STRMM</name>
<dbReference type="Pfam" id="PF26633">
    <property type="entry name" value="DUF8206"/>
    <property type="match status" value="1"/>
</dbReference>
<dbReference type="InterPro" id="IPR058519">
    <property type="entry name" value="DUF8206"/>
</dbReference>
<protein>
    <submittedName>
        <fullName evidence="3">Uncharacterized protein</fullName>
    </submittedName>
</protein>
<dbReference type="SUPFAM" id="SSF52540">
    <property type="entry name" value="P-loop containing nucleoside triphosphate hydrolases"/>
    <property type="match status" value="1"/>
</dbReference>
<dbReference type="OMA" id="VESVICE"/>
<dbReference type="PANTHER" id="PTHR32046:SF11">
    <property type="entry name" value="IMMUNE-ASSOCIATED NUCLEOTIDE-BINDING PROTEIN 10-LIKE"/>
    <property type="match status" value="1"/>
</dbReference>
<keyword evidence="4" id="KW-1185">Reference proteome</keyword>
<reference evidence="3" key="2">
    <citation type="submission" date="2015-02" db="UniProtKB">
        <authorList>
            <consortium name="EnsemblMetazoa"/>
        </authorList>
    </citation>
    <scope>IDENTIFICATION</scope>
</reference>
<reference evidence="4" key="1">
    <citation type="submission" date="2011-05" db="EMBL/GenBank/DDBJ databases">
        <authorList>
            <person name="Richards S.R."/>
            <person name="Qu J."/>
            <person name="Jiang H."/>
            <person name="Jhangiani S.N."/>
            <person name="Agravi P."/>
            <person name="Goodspeed R."/>
            <person name="Gross S."/>
            <person name="Mandapat C."/>
            <person name="Jackson L."/>
            <person name="Mathew T."/>
            <person name="Pu L."/>
            <person name="Thornton R."/>
            <person name="Saada N."/>
            <person name="Wilczek-Boney K.B."/>
            <person name="Lee S."/>
            <person name="Kovar C."/>
            <person name="Wu Y."/>
            <person name="Scherer S.E."/>
            <person name="Worley K.C."/>
            <person name="Muzny D.M."/>
            <person name="Gibbs R."/>
        </authorList>
    </citation>
    <scope>NUCLEOTIDE SEQUENCE</scope>
    <source>
        <strain evidence="4">Brora</strain>
    </source>
</reference>
<dbReference type="AlphaFoldDB" id="T1IWT2"/>
<dbReference type="Pfam" id="PF24674">
    <property type="entry name" value="MACPF_SNTX"/>
    <property type="match status" value="1"/>
</dbReference>
<proteinExistence type="predicted"/>
<organism evidence="3 4">
    <name type="scientific">Strigamia maritima</name>
    <name type="common">European centipede</name>
    <name type="synonym">Geophilus maritimus</name>
    <dbReference type="NCBI Taxonomy" id="126957"/>
    <lineage>
        <taxon>Eukaryota</taxon>
        <taxon>Metazoa</taxon>
        <taxon>Ecdysozoa</taxon>
        <taxon>Arthropoda</taxon>
        <taxon>Myriapoda</taxon>
        <taxon>Chilopoda</taxon>
        <taxon>Pleurostigmophora</taxon>
        <taxon>Geophilomorpha</taxon>
        <taxon>Linotaeniidae</taxon>
        <taxon>Strigamia</taxon>
    </lineage>
</organism>